<proteinExistence type="predicted"/>
<dbReference type="InterPro" id="IPR052996">
    <property type="entry name" value="Carb_Metab_Mutarotase"/>
</dbReference>
<dbReference type="PANTHER" id="PTHR43239:SF1">
    <property type="entry name" value="UPF0734 PROTEIN DDB_G0273871_DDB_G0273177"/>
    <property type="match status" value="1"/>
</dbReference>
<dbReference type="RefSeq" id="WP_234861044.1">
    <property type="nucleotide sequence ID" value="NZ_JAKEVZ010000005.1"/>
</dbReference>
<dbReference type="EMBL" id="JAKEVZ010000005">
    <property type="protein sequence ID" value="MCF1750995.1"/>
    <property type="molecule type" value="Genomic_DNA"/>
</dbReference>
<reference evidence="1 2" key="1">
    <citation type="submission" date="2022-01" db="EMBL/GenBank/DDBJ databases">
        <title>Mariniradius saccharolyticus sp. nov., isolated from sediment of a river.</title>
        <authorList>
            <person name="Liu H."/>
        </authorList>
    </citation>
    <scope>NUCLEOTIDE SEQUENCE [LARGE SCALE GENOMIC DNA]</scope>
    <source>
        <strain evidence="1 2">RY-2</strain>
    </source>
</reference>
<keyword evidence="2" id="KW-1185">Reference proteome</keyword>
<comment type="caution">
    <text evidence="1">The sequence shown here is derived from an EMBL/GenBank/DDBJ whole genome shotgun (WGS) entry which is preliminary data.</text>
</comment>
<sequence length="110" mass="13364">MNRRFCFTLDLVDDPARIAEYEKYHEDIWPDVRQSFIDAGILKLELYRWETRLVMIFEVDDSFSFERKKQIDESNPVIREWEKLMSTYQKPLPNVPLGEKWVLMKKIFST</sequence>
<evidence type="ECO:0000313" key="1">
    <source>
        <dbReference type="EMBL" id="MCF1750995.1"/>
    </source>
</evidence>
<dbReference type="SUPFAM" id="SSF54909">
    <property type="entry name" value="Dimeric alpha+beta barrel"/>
    <property type="match status" value="1"/>
</dbReference>
<dbReference type="Pfam" id="PF05336">
    <property type="entry name" value="rhaM"/>
    <property type="match status" value="1"/>
</dbReference>
<dbReference type="Gene3D" id="3.30.70.100">
    <property type="match status" value="1"/>
</dbReference>
<dbReference type="Proteomes" id="UP001201449">
    <property type="component" value="Unassembled WGS sequence"/>
</dbReference>
<dbReference type="PANTHER" id="PTHR43239">
    <property type="entry name" value="UPF0734 PROTEIN DDB_G0273871/DDB_G0273177"/>
    <property type="match status" value="1"/>
</dbReference>
<protein>
    <submittedName>
        <fullName evidence="1">L-rhamnose mutarotase</fullName>
    </submittedName>
</protein>
<name>A0ABS9BUG8_9BACT</name>
<gene>
    <name evidence="1" type="ORF">L0U89_07925</name>
</gene>
<dbReference type="InterPro" id="IPR008000">
    <property type="entry name" value="Rham/fucose_mutarotase"/>
</dbReference>
<organism evidence="1 2">
    <name type="scientific">Mariniradius sediminis</name>
    <dbReference type="NCBI Taxonomy" id="2909237"/>
    <lineage>
        <taxon>Bacteria</taxon>
        <taxon>Pseudomonadati</taxon>
        <taxon>Bacteroidota</taxon>
        <taxon>Cytophagia</taxon>
        <taxon>Cytophagales</taxon>
        <taxon>Cyclobacteriaceae</taxon>
        <taxon>Mariniradius</taxon>
    </lineage>
</organism>
<accession>A0ABS9BUG8</accession>
<evidence type="ECO:0000313" key="2">
    <source>
        <dbReference type="Proteomes" id="UP001201449"/>
    </source>
</evidence>
<dbReference type="InterPro" id="IPR011008">
    <property type="entry name" value="Dimeric_a/b-barrel"/>
</dbReference>